<dbReference type="EMBL" id="MCFK01010674">
    <property type="protein sequence ID" value="RKF53299.1"/>
    <property type="molecule type" value="Genomic_DNA"/>
</dbReference>
<evidence type="ECO:0000256" key="8">
    <source>
        <dbReference type="ARBA" id="ARBA00022824"/>
    </source>
</evidence>
<organism evidence="13 14">
    <name type="scientific">Erysiphe neolycopersici</name>
    <dbReference type="NCBI Taxonomy" id="212602"/>
    <lineage>
        <taxon>Eukaryota</taxon>
        <taxon>Fungi</taxon>
        <taxon>Dikarya</taxon>
        <taxon>Ascomycota</taxon>
        <taxon>Pezizomycotina</taxon>
        <taxon>Leotiomycetes</taxon>
        <taxon>Erysiphales</taxon>
        <taxon>Erysiphaceae</taxon>
        <taxon>Erysiphe</taxon>
    </lineage>
</organism>
<dbReference type="Pfam" id="PF03901">
    <property type="entry name" value="Glyco_transf_22"/>
    <property type="match status" value="1"/>
</dbReference>
<name>A0A420H788_9PEZI</name>
<feature type="transmembrane region" description="Helical" evidence="12">
    <location>
        <begin position="151"/>
        <end position="168"/>
    </location>
</feature>
<feature type="transmembrane region" description="Helical" evidence="12">
    <location>
        <begin position="206"/>
        <end position="225"/>
    </location>
</feature>
<evidence type="ECO:0000256" key="11">
    <source>
        <dbReference type="ARBA" id="ARBA00024708"/>
    </source>
</evidence>
<keyword evidence="7 12" id="KW-0812">Transmembrane</keyword>
<dbReference type="GO" id="GO:0005789">
    <property type="term" value="C:endoplasmic reticulum membrane"/>
    <property type="evidence" value="ECO:0007669"/>
    <property type="project" value="UniProtKB-SubCell"/>
</dbReference>
<evidence type="ECO:0000256" key="4">
    <source>
        <dbReference type="ARBA" id="ARBA00022502"/>
    </source>
</evidence>
<evidence type="ECO:0000256" key="10">
    <source>
        <dbReference type="ARBA" id="ARBA00023136"/>
    </source>
</evidence>
<evidence type="ECO:0000256" key="2">
    <source>
        <dbReference type="ARBA" id="ARBA00004687"/>
    </source>
</evidence>
<dbReference type="GO" id="GO:0006506">
    <property type="term" value="P:GPI anchor biosynthetic process"/>
    <property type="evidence" value="ECO:0007669"/>
    <property type="project" value="UniProtKB-UniPathway"/>
</dbReference>
<dbReference type="GO" id="GO:0000026">
    <property type="term" value="F:alpha-1,2-mannosyltransferase activity"/>
    <property type="evidence" value="ECO:0007669"/>
    <property type="project" value="TreeGrafter"/>
</dbReference>
<keyword evidence="10 12" id="KW-0472">Membrane</keyword>
<dbReference type="PANTHER" id="PTHR22760:SF4">
    <property type="entry name" value="GPI MANNOSYLTRANSFERASE 3"/>
    <property type="match status" value="1"/>
</dbReference>
<keyword evidence="8 12" id="KW-0256">Endoplasmic reticulum</keyword>
<dbReference type="AlphaFoldDB" id="A0A420H788"/>
<comment type="similarity">
    <text evidence="3">Belongs to the glycosyltransferase 22 family. PIGB subfamily.</text>
</comment>
<comment type="caution">
    <text evidence="13">The sequence shown here is derived from an EMBL/GenBank/DDBJ whole genome shotgun (WGS) entry which is preliminary data.</text>
</comment>
<dbReference type="PANTHER" id="PTHR22760">
    <property type="entry name" value="GLYCOSYLTRANSFERASE"/>
    <property type="match status" value="1"/>
</dbReference>
<dbReference type="STRING" id="212602.A0A420H788"/>
<evidence type="ECO:0000256" key="9">
    <source>
        <dbReference type="ARBA" id="ARBA00022989"/>
    </source>
</evidence>
<evidence type="ECO:0000256" key="6">
    <source>
        <dbReference type="ARBA" id="ARBA00022679"/>
    </source>
</evidence>
<evidence type="ECO:0000256" key="1">
    <source>
        <dbReference type="ARBA" id="ARBA00004477"/>
    </source>
</evidence>
<comment type="subcellular location">
    <subcellularLocation>
        <location evidence="1 12">Endoplasmic reticulum membrane</location>
        <topology evidence="1 12">Multi-pass membrane protein</topology>
    </subcellularLocation>
</comment>
<evidence type="ECO:0000256" key="5">
    <source>
        <dbReference type="ARBA" id="ARBA00022676"/>
    </source>
</evidence>
<feature type="transmembrane region" description="Helical" evidence="12">
    <location>
        <begin position="118"/>
        <end position="139"/>
    </location>
</feature>
<comment type="function">
    <text evidence="11">Mannosyltransferase involved in glycosylphosphatidylinositol-anchor biosynthesis. Transfers the third mannose to Man2-GlcN-acyl-PI during GPI precursor assembly.</text>
</comment>
<feature type="transmembrane region" description="Helical" evidence="12">
    <location>
        <begin position="180"/>
        <end position="199"/>
    </location>
</feature>
<proteinExistence type="inferred from homology"/>
<dbReference type="UniPathway" id="UPA00196"/>
<dbReference type="OrthoDB" id="416834at2759"/>
<gene>
    <name evidence="13" type="ORF">OnM2_106018</name>
</gene>
<keyword evidence="6 13" id="KW-0808">Transferase</keyword>
<comment type="pathway">
    <text evidence="2">Glycolipid biosynthesis; glycosylphosphatidylinositol-anchor biosynthesis.</text>
</comment>
<sequence>MSVLSPWQWFFSTRTFSNCLEMTLTLAALNLWPWSLLSNEKLHKKYNGTSKKGTSYESELNSLKQSRKSTKQLRICLLLAGTASILRPTNLLIWTSLLVPQISDLLMRTPRLSSIGNYFFLIREGLICSAFLLIIFATIDRFYFTAWIFPPYNWLHFNLVQDIAVFYGTNTWHYYLTEGLPQLLFTYLPFTLISIWNTLTLPSNNIRFVLTMTTVITIGFLSLIGHKEVRFIYPLLPIFLILTAPTITQFFTNKPSATKEDVNNLKPKTTGSYFHHFKFRHALLLLPLLLINIFTAFYVTIIHQSGVIAIMPHIRKTFEKSRLTKNTSSLSNNSLMNDSTPYVAFLMPCHSTPFRSALIYPELTAWALTCSPPLHIPPHTTARIRYRDEADRFYDDPIKFLRKEVGIKVGRNWPLFIVGFEGIESELREVWESHGQGQKTNKIIENKRIFNSHWHDDPRRKGDVVLWELVRGN</sequence>
<evidence type="ECO:0000256" key="12">
    <source>
        <dbReference type="RuleBase" id="RU363075"/>
    </source>
</evidence>
<keyword evidence="5 12" id="KW-0328">Glycosyltransferase</keyword>
<evidence type="ECO:0000313" key="13">
    <source>
        <dbReference type="EMBL" id="RKF53299.1"/>
    </source>
</evidence>
<dbReference type="Proteomes" id="UP000286134">
    <property type="component" value="Unassembled WGS sequence"/>
</dbReference>
<reference evidence="13 14" key="1">
    <citation type="journal article" date="2018" name="BMC Genomics">
        <title>Comparative genome analyses reveal sequence features reflecting distinct modes of host-adaptation between dicot and monocot powdery mildew.</title>
        <authorList>
            <person name="Wu Y."/>
            <person name="Ma X."/>
            <person name="Pan Z."/>
            <person name="Kale S.D."/>
            <person name="Song Y."/>
            <person name="King H."/>
            <person name="Zhang Q."/>
            <person name="Presley C."/>
            <person name="Deng X."/>
            <person name="Wei C.I."/>
            <person name="Xiao S."/>
        </authorList>
    </citation>
    <scope>NUCLEOTIDE SEQUENCE [LARGE SCALE GENOMIC DNA]</scope>
    <source>
        <strain evidence="13">UMSG2</strain>
    </source>
</reference>
<feature type="transmembrane region" description="Helical" evidence="12">
    <location>
        <begin position="282"/>
        <end position="301"/>
    </location>
</feature>
<accession>A0A420H788</accession>
<evidence type="ECO:0000313" key="14">
    <source>
        <dbReference type="Proteomes" id="UP000286134"/>
    </source>
</evidence>
<feature type="transmembrane region" description="Helical" evidence="12">
    <location>
        <begin position="20"/>
        <end position="37"/>
    </location>
</feature>
<keyword evidence="14" id="KW-1185">Reference proteome</keyword>
<feature type="transmembrane region" description="Helical" evidence="12">
    <location>
        <begin position="231"/>
        <end position="251"/>
    </location>
</feature>
<evidence type="ECO:0000256" key="3">
    <source>
        <dbReference type="ARBA" id="ARBA00006065"/>
    </source>
</evidence>
<dbReference type="InterPro" id="IPR005599">
    <property type="entry name" value="GPI_mannosylTrfase"/>
</dbReference>
<keyword evidence="4" id="KW-0337">GPI-anchor biosynthesis</keyword>
<evidence type="ECO:0000256" key="7">
    <source>
        <dbReference type="ARBA" id="ARBA00022692"/>
    </source>
</evidence>
<protein>
    <recommendedName>
        <fullName evidence="12">Mannosyltransferase</fullName>
        <ecNumber evidence="12">2.4.1.-</ecNumber>
    </recommendedName>
</protein>
<dbReference type="EC" id="2.4.1.-" evidence="12"/>
<keyword evidence="9 12" id="KW-1133">Transmembrane helix</keyword>